<dbReference type="InterPro" id="IPR013324">
    <property type="entry name" value="RNA_pol_sigma_r3/r4-like"/>
</dbReference>
<comment type="caution">
    <text evidence="5">The sequence shown here is derived from an EMBL/GenBank/DDBJ whole genome shotgun (WGS) entry which is preliminary data.</text>
</comment>
<keyword evidence="6" id="KW-1185">Reference proteome</keyword>
<dbReference type="InterPro" id="IPR014284">
    <property type="entry name" value="RNA_pol_sigma-70_dom"/>
</dbReference>
<dbReference type="EMBL" id="JBHSLI010000004">
    <property type="protein sequence ID" value="MFC5293488.1"/>
    <property type="molecule type" value="Genomic_DNA"/>
</dbReference>
<keyword evidence="2" id="KW-0731">Sigma factor</keyword>
<evidence type="ECO:0000313" key="5">
    <source>
        <dbReference type="EMBL" id="MFC5293488.1"/>
    </source>
</evidence>
<evidence type="ECO:0000313" key="6">
    <source>
        <dbReference type="Proteomes" id="UP001595976"/>
    </source>
</evidence>
<evidence type="ECO:0000256" key="3">
    <source>
        <dbReference type="ARBA" id="ARBA00023163"/>
    </source>
</evidence>
<dbReference type="RefSeq" id="WP_260349355.1">
    <property type="nucleotide sequence ID" value="NZ_JAOAOS010000013.1"/>
</dbReference>
<gene>
    <name evidence="5" type="ORF">ACFPK2_10860</name>
</gene>
<dbReference type="PANTHER" id="PTHR43133:SF63">
    <property type="entry name" value="RNA POLYMERASE SIGMA FACTOR FECI-RELATED"/>
    <property type="match status" value="1"/>
</dbReference>
<dbReference type="InterPro" id="IPR036388">
    <property type="entry name" value="WH-like_DNA-bd_sf"/>
</dbReference>
<reference evidence="6" key="1">
    <citation type="journal article" date="2019" name="Int. J. Syst. Evol. Microbiol.">
        <title>The Global Catalogue of Microorganisms (GCM) 10K type strain sequencing project: providing services to taxonomists for standard genome sequencing and annotation.</title>
        <authorList>
            <consortium name="The Broad Institute Genomics Platform"/>
            <consortium name="The Broad Institute Genome Sequencing Center for Infectious Disease"/>
            <person name="Wu L."/>
            <person name="Ma J."/>
        </authorList>
    </citation>
    <scope>NUCLEOTIDE SEQUENCE [LARGE SCALE GENOMIC DNA]</scope>
    <source>
        <strain evidence="6">CGMCC 1.15643</strain>
    </source>
</reference>
<dbReference type="SUPFAM" id="SSF88659">
    <property type="entry name" value="Sigma3 and sigma4 domains of RNA polymerase sigma factors"/>
    <property type="match status" value="1"/>
</dbReference>
<dbReference type="NCBIfam" id="TIGR02937">
    <property type="entry name" value="sigma70-ECF"/>
    <property type="match status" value="1"/>
</dbReference>
<dbReference type="Pfam" id="PF08281">
    <property type="entry name" value="Sigma70_r4_2"/>
    <property type="match status" value="1"/>
</dbReference>
<keyword evidence="3" id="KW-0804">Transcription</keyword>
<dbReference type="Gene3D" id="1.10.10.10">
    <property type="entry name" value="Winged helix-like DNA-binding domain superfamily/Winged helix DNA-binding domain"/>
    <property type="match status" value="1"/>
</dbReference>
<sequence>MLRALDRITNVARASIRDGLLRTAIETASGMTYEAVQRQIRHSALHVQMRDRAGTTQSSMSSWMEGWAAHQERLKAGETERVLVEDDDEITLVEAVADDRDRGAWAFAKPTPRTLVVVPSLDHLPKPTLSQRDRKDSPRSEFLKIENVPLPLKRLEIDPIALMLDLKARYPWAEDAIDVLVGYLRRIIRNLAIDWVRRLAREGKLLAPAGIDEAIVEERPSPEAALAHRDELRIVLAAMAELPERTRAALEMHRFDGLKLKEIASRLGVSVALAHALVYEGLEHCRERLSRGT</sequence>
<dbReference type="InterPro" id="IPR039425">
    <property type="entry name" value="RNA_pol_sigma-70-like"/>
</dbReference>
<name>A0ABW0F4J1_9HYPH</name>
<dbReference type="PANTHER" id="PTHR43133">
    <property type="entry name" value="RNA POLYMERASE ECF-TYPE SIGMA FACTO"/>
    <property type="match status" value="1"/>
</dbReference>
<protein>
    <submittedName>
        <fullName evidence="5">Sigma-70 family RNA polymerase sigma factor</fullName>
    </submittedName>
</protein>
<keyword evidence="1" id="KW-0805">Transcription regulation</keyword>
<proteinExistence type="predicted"/>
<dbReference type="InterPro" id="IPR013249">
    <property type="entry name" value="RNA_pol_sigma70_r4_t2"/>
</dbReference>
<evidence type="ECO:0000259" key="4">
    <source>
        <dbReference type="Pfam" id="PF08281"/>
    </source>
</evidence>
<evidence type="ECO:0000256" key="1">
    <source>
        <dbReference type="ARBA" id="ARBA00023015"/>
    </source>
</evidence>
<evidence type="ECO:0000256" key="2">
    <source>
        <dbReference type="ARBA" id="ARBA00023082"/>
    </source>
</evidence>
<accession>A0ABW0F4J1</accession>
<feature type="domain" description="RNA polymerase sigma factor 70 region 4 type 2" evidence="4">
    <location>
        <begin position="233"/>
        <end position="285"/>
    </location>
</feature>
<dbReference type="CDD" id="cd06171">
    <property type="entry name" value="Sigma70_r4"/>
    <property type="match status" value="1"/>
</dbReference>
<dbReference type="Proteomes" id="UP001595976">
    <property type="component" value="Unassembled WGS sequence"/>
</dbReference>
<organism evidence="5 6">
    <name type="scientific">Bosea minatitlanensis</name>
    <dbReference type="NCBI Taxonomy" id="128782"/>
    <lineage>
        <taxon>Bacteria</taxon>
        <taxon>Pseudomonadati</taxon>
        <taxon>Pseudomonadota</taxon>
        <taxon>Alphaproteobacteria</taxon>
        <taxon>Hyphomicrobiales</taxon>
        <taxon>Boseaceae</taxon>
        <taxon>Bosea</taxon>
    </lineage>
</organism>